<accession>A0A239AFB5</accession>
<keyword evidence="9" id="KW-1185">Reference proteome</keyword>
<dbReference type="NCBIfam" id="TIGR01947">
    <property type="entry name" value="rnfG"/>
    <property type="match status" value="1"/>
</dbReference>
<dbReference type="EMBL" id="FZOL01000001">
    <property type="protein sequence ID" value="SNR93744.1"/>
    <property type="molecule type" value="Genomic_DNA"/>
</dbReference>
<gene>
    <name evidence="6" type="primary">rnfG</name>
    <name evidence="8" type="ORF">SAMN05444352_101395</name>
</gene>
<keyword evidence="2 6" id="KW-0597">Phosphoprotein</keyword>
<keyword evidence="6" id="KW-1133">Transmembrane helix</keyword>
<dbReference type="RefSeq" id="WP_042122764.1">
    <property type="nucleotide sequence ID" value="NZ_FZOL01000001.1"/>
</dbReference>
<sequence length="203" mass="22375">MKHRGLLLVLLLAVLAVSVSVAWQRYCAPRISAAEQRLQARTWLSVLPEGSYDNQPLQQPLTLPDPQLPHSRLQAGYLATLRDRPSAVVLHSRFQGYGGPIDLLVAIDREGRLLASRVLQQQETPGLGARLAEPGNSWLLAFNGRSQGNTPEGAWALKRDNGQFDQLAGASVTSRAVIQAIQDALRYFDEHARLWLTEAGSHE</sequence>
<comment type="subcellular location">
    <subcellularLocation>
        <location evidence="6">Cell inner membrane</location>
        <topology evidence="6">Single-pass membrane protein</topology>
    </subcellularLocation>
</comment>
<evidence type="ECO:0000256" key="1">
    <source>
        <dbReference type="ARBA" id="ARBA00022448"/>
    </source>
</evidence>
<keyword evidence="6" id="KW-1003">Cell membrane</keyword>
<dbReference type="HAMAP" id="MF_00479">
    <property type="entry name" value="RsxG_RnfG"/>
    <property type="match status" value="1"/>
</dbReference>
<name>A0A239AFB5_9PSED</name>
<dbReference type="SMART" id="SM00900">
    <property type="entry name" value="FMN_bind"/>
    <property type="match status" value="1"/>
</dbReference>
<evidence type="ECO:0000256" key="2">
    <source>
        <dbReference type="ARBA" id="ARBA00022553"/>
    </source>
</evidence>
<evidence type="ECO:0000256" key="6">
    <source>
        <dbReference type="HAMAP-Rule" id="MF_00479"/>
    </source>
</evidence>
<keyword evidence="6" id="KW-1278">Translocase</keyword>
<dbReference type="PANTHER" id="PTHR36118">
    <property type="entry name" value="ION-TRANSLOCATING OXIDOREDUCTASE COMPLEX SUBUNIT G"/>
    <property type="match status" value="1"/>
</dbReference>
<comment type="subunit">
    <text evidence="6">The complex is composed of six subunits: RnfA, RnfB, RnfC, RnfD, RnfE and RnfG.</text>
</comment>
<keyword evidence="3 6" id="KW-0285">Flavoprotein</keyword>
<dbReference type="Pfam" id="PF04205">
    <property type="entry name" value="FMN_bind"/>
    <property type="match status" value="1"/>
</dbReference>
<dbReference type="PANTHER" id="PTHR36118:SF1">
    <property type="entry name" value="ION-TRANSLOCATING OXIDOREDUCTASE COMPLEX SUBUNIT G"/>
    <property type="match status" value="1"/>
</dbReference>
<dbReference type="InterPro" id="IPR007329">
    <property type="entry name" value="FMN-bd"/>
</dbReference>
<keyword evidence="6" id="KW-0812">Transmembrane</keyword>
<evidence type="ECO:0000256" key="5">
    <source>
        <dbReference type="ARBA" id="ARBA00022982"/>
    </source>
</evidence>
<protein>
    <recommendedName>
        <fullName evidence="6">Ion-translocating oxidoreductase complex subunit G</fullName>
        <ecNumber evidence="6">7.-.-.-</ecNumber>
    </recommendedName>
    <alternativeName>
        <fullName evidence="6">Rnf electron transport complex subunit G</fullName>
    </alternativeName>
</protein>
<dbReference type="STRING" id="1215104.GCA_000730585_04080"/>
<evidence type="ECO:0000256" key="3">
    <source>
        <dbReference type="ARBA" id="ARBA00022630"/>
    </source>
</evidence>
<dbReference type="GO" id="GO:0010181">
    <property type="term" value="F:FMN binding"/>
    <property type="evidence" value="ECO:0007669"/>
    <property type="project" value="InterPro"/>
</dbReference>
<organism evidence="8 9">
    <name type="scientific">Pseudomonas japonica</name>
    <dbReference type="NCBI Taxonomy" id="256466"/>
    <lineage>
        <taxon>Bacteria</taxon>
        <taxon>Pseudomonadati</taxon>
        <taxon>Pseudomonadota</taxon>
        <taxon>Gammaproteobacteria</taxon>
        <taxon>Pseudomonadales</taxon>
        <taxon>Pseudomonadaceae</taxon>
        <taxon>Pseudomonas</taxon>
    </lineage>
</organism>
<evidence type="ECO:0000313" key="9">
    <source>
        <dbReference type="Proteomes" id="UP000198407"/>
    </source>
</evidence>
<dbReference type="Proteomes" id="UP000198407">
    <property type="component" value="Unassembled WGS sequence"/>
</dbReference>
<dbReference type="InterPro" id="IPR010209">
    <property type="entry name" value="Ion_transpt_RnfG/RsxG"/>
</dbReference>
<comment type="function">
    <text evidence="6">Part of a membrane-bound complex that couples electron transfer with translocation of ions across the membrane.</text>
</comment>
<evidence type="ECO:0000259" key="7">
    <source>
        <dbReference type="SMART" id="SM00900"/>
    </source>
</evidence>
<dbReference type="GO" id="GO:0005886">
    <property type="term" value="C:plasma membrane"/>
    <property type="evidence" value="ECO:0007669"/>
    <property type="project" value="UniProtKB-SubCell"/>
</dbReference>
<keyword evidence="5 6" id="KW-0249">Electron transport</keyword>
<proteinExistence type="inferred from homology"/>
<dbReference type="AlphaFoldDB" id="A0A239AFB5"/>
<evidence type="ECO:0000256" key="4">
    <source>
        <dbReference type="ARBA" id="ARBA00022643"/>
    </source>
</evidence>
<comment type="similarity">
    <text evidence="6">Belongs to the RnfG family.</text>
</comment>
<dbReference type="GO" id="GO:0022900">
    <property type="term" value="P:electron transport chain"/>
    <property type="evidence" value="ECO:0007669"/>
    <property type="project" value="UniProtKB-UniRule"/>
</dbReference>
<dbReference type="GO" id="GO:0009055">
    <property type="term" value="F:electron transfer activity"/>
    <property type="evidence" value="ECO:0007669"/>
    <property type="project" value="InterPro"/>
</dbReference>
<dbReference type="EC" id="7.-.-.-" evidence="6"/>
<keyword evidence="6" id="KW-0472">Membrane</keyword>
<keyword evidence="6" id="KW-0997">Cell inner membrane</keyword>
<keyword evidence="4 6" id="KW-0288">FMN</keyword>
<feature type="domain" description="FMN-binding" evidence="7">
    <location>
        <begin position="96"/>
        <end position="188"/>
    </location>
</feature>
<reference evidence="9" key="1">
    <citation type="submission" date="2017-06" db="EMBL/GenBank/DDBJ databases">
        <authorList>
            <person name="Varghese N."/>
            <person name="Submissions S."/>
        </authorList>
    </citation>
    <scope>NUCLEOTIDE SEQUENCE [LARGE SCALE GENOMIC DNA]</scope>
    <source>
        <strain evidence="9">DSM 22348</strain>
    </source>
</reference>
<evidence type="ECO:0000313" key="8">
    <source>
        <dbReference type="EMBL" id="SNR93744.1"/>
    </source>
</evidence>
<dbReference type="OrthoDB" id="9784165at2"/>
<comment type="caution">
    <text evidence="6">Lacks conserved residue(s) required for the propagation of feature annotation.</text>
</comment>
<keyword evidence="1 6" id="KW-0813">Transport</keyword>
<comment type="cofactor">
    <cofactor evidence="6">
        <name>FMN</name>
        <dbReference type="ChEBI" id="CHEBI:58210"/>
    </cofactor>
</comment>
<dbReference type="PIRSF" id="PIRSF006091">
    <property type="entry name" value="E_trnsport_RnfG"/>
    <property type="match status" value="1"/>
</dbReference>